<dbReference type="InterPro" id="IPR004391">
    <property type="entry name" value="Glu_race"/>
</dbReference>
<dbReference type="EMBL" id="UHFX01000003">
    <property type="protein sequence ID" value="SUO04043.1"/>
    <property type="molecule type" value="Genomic_DNA"/>
</dbReference>
<name>A0A380LL98_9FIRM</name>
<dbReference type="InterPro" id="IPR018187">
    <property type="entry name" value="Asp/Glu_racemase_AS_1"/>
</dbReference>
<feature type="binding site" evidence="7">
    <location>
        <begin position="75"/>
        <end position="76"/>
    </location>
    <ligand>
        <name>substrate</name>
    </ligand>
</feature>
<comment type="catalytic activity">
    <reaction evidence="1 7">
        <text>L-glutamate = D-glutamate</text>
        <dbReference type="Rhea" id="RHEA:12813"/>
        <dbReference type="ChEBI" id="CHEBI:29985"/>
        <dbReference type="ChEBI" id="CHEBI:29986"/>
        <dbReference type="EC" id="5.1.1.3"/>
    </reaction>
</comment>
<keyword evidence="5 7" id="KW-0413">Isomerase</keyword>
<evidence type="ECO:0000256" key="6">
    <source>
        <dbReference type="ARBA" id="ARBA00023316"/>
    </source>
</evidence>
<dbReference type="EC" id="5.1.1.3" evidence="2 7"/>
<keyword evidence="6 7" id="KW-0961">Cell wall biogenesis/degradation</keyword>
<feature type="binding site" evidence="7">
    <location>
        <begin position="186"/>
        <end position="187"/>
    </location>
    <ligand>
        <name>substrate</name>
    </ligand>
</feature>
<evidence type="ECO:0000256" key="1">
    <source>
        <dbReference type="ARBA" id="ARBA00001602"/>
    </source>
</evidence>
<dbReference type="InterPro" id="IPR015942">
    <property type="entry name" value="Asp/Glu/hydantoin_racemase"/>
</dbReference>
<evidence type="ECO:0000256" key="2">
    <source>
        <dbReference type="ARBA" id="ARBA00013090"/>
    </source>
</evidence>
<evidence type="ECO:0000256" key="5">
    <source>
        <dbReference type="ARBA" id="ARBA00023235"/>
    </source>
</evidence>
<protein>
    <recommendedName>
        <fullName evidence="2 7">Glutamate racemase</fullName>
        <ecNumber evidence="2 7">5.1.1.3</ecNumber>
    </recommendedName>
</protein>
<evidence type="ECO:0000256" key="3">
    <source>
        <dbReference type="ARBA" id="ARBA00022960"/>
    </source>
</evidence>
<dbReference type="PROSITE" id="PS00923">
    <property type="entry name" value="ASP_GLU_RACEMASE_1"/>
    <property type="match status" value="1"/>
</dbReference>
<evidence type="ECO:0000256" key="4">
    <source>
        <dbReference type="ARBA" id="ARBA00022984"/>
    </source>
</evidence>
<comment type="similarity">
    <text evidence="7">Belongs to the aspartate/glutamate racemases family.</text>
</comment>
<dbReference type="UniPathway" id="UPA00219"/>
<dbReference type="GeneID" id="77461901"/>
<dbReference type="PANTHER" id="PTHR21198">
    <property type="entry name" value="GLUTAMATE RACEMASE"/>
    <property type="match status" value="1"/>
</dbReference>
<dbReference type="GO" id="GO:0008360">
    <property type="term" value="P:regulation of cell shape"/>
    <property type="evidence" value="ECO:0007669"/>
    <property type="project" value="UniProtKB-KW"/>
</dbReference>
<dbReference type="RefSeq" id="WP_022789250.1">
    <property type="nucleotide sequence ID" value="NZ_JACJKL010000013.1"/>
</dbReference>
<comment type="pathway">
    <text evidence="7">Cell wall biogenesis; peptidoglycan biosynthesis.</text>
</comment>
<proteinExistence type="inferred from homology"/>
<accession>A0A380LL98</accession>
<dbReference type="HAMAP" id="MF_00258">
    <property type="entry name" value="Glu_racemase"/>
    <property type="match status" value="1"/>
</dbReference>
<dbReference type="Gene3D" id="3.40.50.1860">
    <property type="match status" value="2"/>
</dbReference>
<dbReference type="InterPro" id="IPR001920">
    <property type="entry name" value="Asp/Glu_race"/>
</dbReference>
<keyword evidence="4 7" id="KW-0573">Peptidoglycan synthesis</keyword>
<sequence length="258" mass="29115">MQAESPIGIFDSGLGGISVLHTIHQMMPGEDLIYIGDSKYNPYGIKTKEEITERCLKICDAFMELGCKAIVIACNTATSACVPLLREKYPIDIIGMEPALKVACSLGEKQRIAVWATSFTLKEEKFANLMHRFDQEHQIDRIPCPDLVELVEKDQLGDTKKVKDTLNFYIQKDQGESLDSIVLGCTHFIFYKKMLRQLLPDSVQIVDGNEGTAAHLKDLLGQKQLLSNKKTGKVEIKNTLEEKVEYSKKLFQRLEECK</sequence>
<reference evidence="8 9" key="1">
    <citation type="submission" date="2018-06" db="EMBL/GenBank/DDBJ databases">
        <authorList>
            <consortium name="Pathogen Informatics"/>
            <person name="Doyle S."/>
        </authorList>
    </citation>
    <scope>NUCLEOTIDE SEQUENCE [LARGE SCALE GENOMIC DNA]</scope>
    <source>
        <strain evidence="8 9">NCTC11087</strain>
    </source>
</reference>
<dbReference type="OrthoDB" id="9801055at2"/>
<dbReference type="GO" id="GO:0009252">
    <property type="term" value="P:peptidoglycan biosynthetic process"/>
    <property type="evidence" value="ECO:0007669"/>
    <property type="project" value="UniProtKB-UniRule"/>
</dbReference>
<keyword evidence="9" id="KW-1185">Reference proteome</keyword>
<dbReference type="Proteomes" id="UP000255523">
    <property type="component" value="Unassembled WGS sequence"/>
</dbReference>
<dbReference type="NCBIfam" id="TIGR00067">
    <property type="entry name" value="glut_race"/>
    <property type="match status" value="1"/>
</dbReference>
<keyword evidence="3 7" id="KW-0133">Cell shape</keyword>
<feature type="active site" description="Proton donor/acceptor" evidence="7">
    <location>
        <position position="74"/>
    </location>
</feature>
<comment type="function">
    <text evidence="7">Provides the (R)-glutamate required for cell wall biosynthesis.</text>
</comment>
<dbReference type="GO" id="GO:0071555">
    <property type="term" value="P:cell wall organization"/>
    <property type="evidence" value="ECO:0007669"/>
    <property type="project" value="UniProtKB-KW"/>
</dbReference>
<feature type="binding site" evidence="7">
    <location>
        <begin position="11"/>
        <end position="12"/>
    </location>
    <ligand>
        <name>substrate</name>
    </ligand>
</feature>
<evidence type="ECO:0000256" key="7">
    <source>
        <dbReference type="HAMAP-Rule" id="MF_00258"/>
    </source>
</evidence>
<dbReference type="AlphaFoldDB" id="A0A380LL98"/>
<feature type="binding site" evidence="7">
    <location>
        <begin position="43"/>
        <end position="44"/>
    </location>
    <ligand>
        <name>substrate</name>
    </ligand>
</feature>
<dbReference type="Pfam" id="PF01177">
    <property type="entry name" value="Asp_Glu_race"/>
    <property type="match status" value="1"/>
</dbReference>
<organism evidence="8 9">
    <name type="scientific">Faecalicoccus pleomorphus</name>
    <dbReference type="NCBI Taxonomy" id="1323"/>
    <lineage>
        <taxon>Bacteria</taxon>
        <taxon>Bacillati</taxon>
        <taxon>Bacillota</taxon>
        <taxon>Erysipelotrichia</taxon>
        <taxon>Erysipelotrichales</taxon>
        <taxon>Erysipelotrichaceae</taxon>
        <taxon>Faecalicoccus</taxon>
    </lineage>
</organism>
<gene>
    <name evidence="7 8" type="primary">murI</name>
    <name evidence="8" type="ORF">NCTC11087_00928</name>
</gene>
<dbReference type="PANTHER" id="PTHR21198:SF3">
    <property type="entry name" value="GLUTAMATE RACEMASE"/>
    <property type="match status" value="1"/>
</dbReference>
<feature type="active site" description="Proton donor/acceptor" evidence="7">
    <location>
        <position position="185"/>
    </location>
</feature>
<dbReference type="GO" id="GO:0008881">
    <property type="term" value="F:glutamate racemase activity"/>
    <property type="evidence" value="ECO:0007669"/>
    <property type="project" value="UniProtKB-UniRule"/>
</dbReference>
<evidence type="ECO:0000313" key="9">
    <source>
        <dbReference type="Proteomes" id="UP000255523"/>
    </source>
</evidence>
<evidence type="ECO:0000313" key="8">
    <source>
        <dbReference type="EMBL" id="SUO04043.1"/>
    </source>
</evidence>
<dbReference type="SUPFAM" id="SSF53681">
    <property type="entry name" value="Aspartate/glutamate racemase"/>
    <property type="match status" value="2"/>
</dbReference>